<dbReference type="InterPro" id="IPR001138">
    <property type="entry name" value="Zn2Cys6_DnaBD"/>
</dbReference>
<dbReference type="Pfam" id="PF04082">
    <property type="entry name" value="Fungal_trans"/>
    <property type="match status" value="1"/>
</dbReference>
<sequence length="770" mass="84115">MGDIIGSSAELYTTPALVVAICHQLASHRLRDLDYDGIAHVPPAAGMKRKEPTEADTPGQPTPQAGRRQPQTSCLNCRVKKIKCDRGAPCASCTIRGIPCTGQDQAGPKPVVVPQRKTPGPGVDASVLERLARLENAVFGDAQNRGSVNGGGPTKNPPQPSPAASTLATAVDKPSPSLHQDTERQQTARFLDMTYTRDDHSATTPTCRLRFQVTPAASHPNRPAGGYGARAGRWSGPAFVMTREEAFLLLHDFFHNPYHLLPIIYEPSARSLIDVFYTQLEQGYEGDPTSAALILSIASTSASFFSPNGDTHGIFASTEEATEASLGWRETAIAILDDPQFPPNGSLERCQARTILAYVVCNIEGCSARYRLLHSCAVAVARDMSLHLIDSTATADASGDFATREIKRRLWWHLVSTDWLLSLVGGPLDGTYTIQPRHFIVNRPRNLNDSDLNTSDENFTYPLDTLTQVSCFLQRILLSEVCKEMVDARPPGLLDVEITDFNTATSLDLLFEKILTEMPPFLKKGAPIPEGAPYYFAQQRDLVLLCFYFRRARLHRPFLLHDTDNPEYEPSRRQCISSARTVLSISIEMLEGPSAVDQNQVFGNPLAYRAGLVISGMFMACAVLALNAGLIWNRSTGDGGNNARANDATTSEMHGEITRACRVLAKAGEKSTFAANLLRNLVGVLRQYSVKEIDDLVPPVVNPSSNPEDAGSHSDTSSHTYVPGSQSQLMGDSVNPADNFTMWNEFFATMPDMEGYDQLFAGLDYYCGPT</sequence>
<reference evidence="7" key="1">
    <citation type="submission" date="2016-03" db="EMBL/GenBank/DDBJ databases">
        <title>Draft genome sequence of Rosellinia necatrix.</title>
        <authorList>
            <person name="Kanematsu S."/>
        </authorList>
    </citation>
    <scope>NUCLEOTIDE SEQUENCE [LARGE SCALE GENOMIC DNA]</scope>
    <source>
        <strain evidence="7">W97</strain>
    </source>
</reference>
<evidence type="ECO:0000313" key="7">
    <source>
        <dbReference type="EMBL" id="GAP85140.2"/>
    </source>
</evidence>
<dbReference type="InterPro" id="IPR050613">
    <property type="entry name" value="Sec_Metabolite_Reg"/>
</dbReference>
<dbReference type="InterPro" id="IPR036864">
    <property type="entry name" value="Zn2-C6_fun-type_DNA-bd_sf"/>
</dbReference>
<feature type="region of interest" description="Disordered" evidence="4">
    <location>
        <begin position="697"/>
        <end position="730"/>
    </location>
</feature>
<dbReference type="AlphaFoldDB" id="A0A1S7UNW0"/>
<feature type="transmembrane region" description="Helical" evidence="5">
    <location>
        <begin position="606"/>
        <end position="626"/>
    </location>
</feature>
<dbReference type="GO" id="GO:0008270">
    <property type="term" value="F:zinc ion binding"/>
    <property type="evidence" value="ECO:0007669"/>
    <property type="project" value="InterPro"/>
</dbReference>
<name>A0A1S7UNW0_ROSNE</name>
<feature type="region of interest" description="Disordered" evidence="4">
    <location>
        <begin position="138"/>
        <end position="184"/>
    </location>
</feature>
<dbReference type="GO" id="GO:0003677">
    <property type="term" value="F:DNA binding"/>
    <property type="evidence" value="ECO:0007669"/>
    <property type="project" value="InterPro"/>
</dbReference>
<evidence type="ECO:0000256" key="4">
    <source>
        <dbReference type="SAM" id="MobiDB-lite"/>
    </source>
</evidence>
<keyword evidence="5" id="KW-0472">Membrane</keyword>
<feature type="compositionally biased region" description="Polar residues" evidence="4">
    <location>
        <begin position="713"/>
        <end position="730"/>
    </location>
</feature>
<dbReference type="SMART" id="SM00066">
    <property type="entry name" value="GAL4"/>
    <property type="match status" value="1"/>
</dbReference>
<dbReference type="PANTHER" id="PTHR31001">
    <property type="entry name" value="UNCHARACTERIZED TRANSCRIPTIONAL REGULATORY PROTEIN"/>
    <property type="match status" value="1"/>
</dbReference>
<dbReference type="CDD" id="cd12148">
    <property type="entry name" value="fungal_TF_MHR"/>
    <property type="match status" value="1"/>
</dbReference>
<dbReference type="PROSITE" id="PS00463">
    <property type="entry name" value="ZN2_CY6_FUNGAL_1"/>
    <property type="match status" value="1"/>
</dbReference>
<dbReference type="OMA" id="NMIMMAR"/>
<dbReference type="GO" id="GO:0006351">
    <property type="term" value="P:DNA-templated transcription"/>
    <property type="evidence" value="ECO:0007669"/>
    <property type="project" value="InterPro"/>
</dbReference>
<evidence type="ECO:0000256" key="1">
    <source>
        <dbReference type="ARBA" id="ARBA00004123"/>
    </source>
</evidence>
<evidence type="ECO:0000259" key="6">
    <source>
        <dbReference type="PROSITE" id="PS50048"/>
    </source>
</evidence>
<comment type="subcellular location">
    <subcellularLocation>
        <location evidence="1">Nucleus</location>
    </subcellularLocation>
</comment>
<accession>A0A1S7UNW0</accession>
<gene>
    <name evidence="7" type="ORF">SAMD00023353_2200750</name>
</gene>
<keyword evidence="8" id="KW-1185">Reference proteome</keyword>
<evidence type="ECO:0000256" key="3">
    <source>
        <dbReference type="ARBA" id="ARBA00023242"/>
    </source>
</evidence>
<dbReference type="GO" id="GO:0000981">
    <property type="term" value="F:DNA-binding transcription factor activity, RNA polymerase II-specific"/>
    <property type="evidence" value="ECO:0007669"/>
    <property type="project" value="InterPro"/>
</dbReference>
<dbReference type="PANTHER" id="PTHR31001:SF90">
    <property type="entry name" value="CENTROMERE DNA-BINDING PROTEIN COMPLEX CBF3 SUBUNIT B"/>
    <property type="match status" value="1"/>
</dbReference>
<evidence type="ECO:0000313" key="8">
    <source>
        <dbReference type="Proteomes" id="UP000054516"/>
    </source>
</evidence>
<dbReference type="CDD" id="cd00067">
    <property type="entry name" value="GAL4"/>
    <property type="match status" value="1"/>
</dbReference>
<dbReference type="OrthoDB" id="3014581at2759"/>
<dbReference type="Gene3D" id="4.10.240.10">
    <property type="entry name" value="Zn(2)-C6 fungal-type DNA-binding domain"/>
    <property type="match status" value="1"/>
</dbReference>
<dbReference type="PROSITE" id="PS50048">
    <property type="entry name" value="ZN2_CY6_FUNGAL_2"/>
    <property type="match status" value="1"/>
</dbReference>
<feature type="domain" description="Zn(2)-C6 fungal-type" evidence="6">
    <location>
        <begin position="73"/>
        <end position="101"/>
    </location>
</feature>
<dbReference type="STRING" id="77044.A0A1S7UNW0"/>
<organism evidence="7">
    <name type="scientific">Rosellinia necatrix</name>
    <name type="common">White root-rot fungus</name>
    <dbReference type="NCBI Taxonomy" id="77044"/>
    <lineage>
        <taxon>Eukaryota</taxon>
        <taxon>Fungi</taxon>
        <taxon>Dikarya</taxon>
        <taxon>Ascomycota</taxon>
        <taxon>Pezizomycotina</taxon>
        <taxon>Sordariomycetes</taxon>
        <taxon>Xylariomycetidae</taxon>
        <taxon>Xylariales</taxon>
        <taxon>Xylariaceae</taxon>
        <taxon>Rosellinia</taxon>
    </lineage>
</organism>
<dbReference type="Pfam" id="PF00172">
    <property type="entry name" value="Zn_clus"/>
    <property type="match status" value="1"/>
</dbReference>
<dbReference type="SUPFAM" id="SSF57701">
    <property type="entry name" value="Zn2/Cys6 DNA-binding domain"/>
    <property type="match status" value="1"/>
</dbReference>
<keyword evidence="2" id="KW-0479">Metal-binding</keyword>
<evidence type="ECO:0000256" key="5">
    <source>
        <dbReference type="SAM" id="Phobius"/>
    </source>
</evidence>
<keyword evidence="3" id="KW-0539">Nucleus</keyword>
<feature type="region of interest" description="Disordered" evidence="4">
    <location>
        <begin position="104"/>
        <end position="123"/>
    </location>
</feature>
<keyword evidence="5" id="KW-1133">Transmembrane helix</keyword>
<dbReference type="InterPro" id="IPR007219">
    <property type="entry name" value="XnlR_reg_dom"/>
</dbReference>
<feature type="compositionally biased region" description="Low complexity" evidence="4">
    <location>
        <begin position="697"/>
        <end position="707"/>
    </location>
</feature>
<keyword evidence="5" id="KW-0812">Transmembrane</keyword>
<dbReference type="Proteomes" id="UP000054516">
    <property type="component" value="Unassembled WGS sequence"/>
</dbReference>
<dbReference type="EMBL" id="DF977467">
    <property type="protein sequence ID" value="GAP85140.2"/>
    <property type="molecule type" value="Genomic_DNA"/>
</dbReference>
<proteinExistence type="predicted"/>
<evidence type="ECO:0000256" key="2">
    <source>
        <dbReference type="ARBA" id="ARBA00022723"/>
    </source>
</evidence>
<protein>
    <recommendedName>
        <fullName evidence="6">Zn(2)-C6 fungal-type domain-containing protein</fullName>
    </recommendedName>
</protein>
<dbReference type="GO" id="GO:0005634">
    <property type="term" value="C:nucleus"/>
    <property type="evidence" value="ECO:0007669"/>
    <property type="project" value="UniProtKB-SubCell"/>
</dbReference>
<feature type="region of interest" description="Disordered" evidence="4">
    <location>
        <begin position="42"/>
        <end position="72"/>
    </location>
</feature>